<sequence>MGLFTRTFSHKKWVDAVDRVTAGGDNGFNVRFQALEVDLDNISAAFNTVASGLPRQVTLNLVPNLTQAGTNGWTHALGTASKGATKGDAAGIQPVALPGTGTIKSFRALAANTGNGTLRLELWRQEMTTSYQSTVAKIVAQKTTPGQTLDQTLPPNAGTEGLDPKYTYFISARLDSGDQNDTVAIYGFQIVCVTN</sequence>
<proteinExistence type="predicted"/>
<gene>
    <name evidence="1" type="ORF">DFR76_102561</name>
</gene>
<dbReference type="STRING" id="1210086.GCA_001613105_01137"/>
<evidence type="ECO:0000313" key="2">
    <source>
        <dbReference type="Proteomes" id="UP000254869"/>
    </source>
</evidence>
<organism evidence="1 2">
    <name type="scientific">Nocardia pseudobrasiliensis</name>
    <dbReference type="NCBI Taxonomy" id="45979"/>
    <lineage>
        <taxon>Bacteria</taxon>
        <taxon>Bacillati</taxon>
        <taxon>Actinomycetota</taxon>
        <taxon>Actinomycetes</taxon>
        <taxon>Mycobacteriales</taxon>
        <taxon>Nocardiaceae</taxon>
        <taxon>Nocardia</taxon>
    </lineage>
</organism>
<reference evidence="1 2" key="1">
    <citation type="submission" date="2018-07" db="EMBL/GenBank/DDBJ databases">
        <title>Genomic Encyclopedia of Type Strains, Phase IV (KMG-IV): sequencing the most valuable type-strain genomes for metagenomic binning, comparative biology and taxonomic classification.</title>
        <authorList>
            <person name="Goeker M."/>
        </authorList>
    </citation>
    <scope>NUCLEOTIDE SEQUENCE [LARGE SCALE GENOMIC DNA]</scope>
    <source>
        <strain evidence="1 2">DSM 44290</strain>
    </source>
</reference>
<evidence type="ECO:0000313" key="1">
    <source>
        <dbReference type="EMBL" id="RDI68160.1"/>
    </source>
</evidence>
<comment type="caution">
    <text evidence="1">The sequence shown here is derived from an EMBL/GenBank/DDBJ whole genome shotgun (WGS) entry which is preliminary data.</text>
</comment>
<dbReference type="AlphaFoldDB" id="A0A370IC27"/>
<name>A0A370IC27_9NOCA</name>
<protein>
    <submittedName>
        <fullName evidence="1">Uncharacterized protein</fullName>
    </submittedName>
</protein>
<accession>A0A370IC27</accession>
<dbReference type="Proteomes" id="UP000254869">
    <property type="component" value="Unassembled WGS sequence"/>
</dbReference>
<dbReference type="RefSeq" id="WP_067992834.1">
    <property type="nucleotide sequence ID" value="NZ_QQBC01000002.1"/>
</dbReference>
<dbReference type="EMBL" id="QQBC01000002">
    <property type="protein sequence ID" value="RDI68160.1"/>
    <property type="molecule type" value="Genomic_DNA"/>
</dbReference>
<keyword evidence="2" id="KW-1185">Reference proteome</keyword>